<protein>
    <recommendedName>
        <fullName evidence="4 11">Diacylglycerol O-acyltransferase</fullName>
        <ecNumber evidence="4 11">2.3.1.20</ecNumber>
    </recommendedName>
</protein>
<dbReference type="GO" id="GO:0001666">
    <property type="term" value="P:response to hypoxia"/>
    <property type="evidence" value="ECO:0007669"/>
    <property type="project" value="TreeGrafter"/>
</dbReference>
<evidence type="ECO:0000256" key="7">
    <source>
        <dbReference type="ARBA" id="ARBA00022798"/>
    </source>
</evidence>
<dbReference type="EMBL" id="JANRHA010000013">
    <property type="protein sequence ID" value="MDG3016464.1"/>
    <property type="molecule type" value="Genomic_DNA"/>
</dbReference>
<comment type="similarity">
    <text evidence="3 11">Belongs to the long-chain O-acyltransferase family.</text>
</comment>
<organism evidence="14 15">
    <name type="scientific">Speluncibacter jeojiensis</name>
    <dbReference type="NCBI Taxonomy" id="2710754"/>
    <lineage>
        <taxon>Bacteria</taxon>
        <taxon>Bacillati</taxon>
        <taxon>Actinomycetota</taxon>
        <taxon>Actinomycetes</taxon>
        <taxon>Mycobacteriales</taxon>
        <taxon>Speluncibacteraceae</taxon>
        <taxon>Speluncibacter</taxon>
    </lineage>
</organism>
<dbReference type="Pfam" id="PF06974">
    <property type="entry name" value="WS_DGAT_C"/>
    <property type="match status" value="1"/>
</dbReference>
<evidence type="ECO:0000259" key="12">
    <source>
        <dbReference type="Pfam" id="PF03007"/>
    </source>
</evidence>
<dbReference type="Gene3D" id="3.30.559.10">
    <property type="entry name" value="Chloramphenicol acetyltransferase-like domain"/>
    <property type="match status" value="1"/>
</dbReference>
<keyword evidence="6 11" id="KW-0808">Transferase</keyword>
<dbReference type="InterPro" id="IPR023213">
    <property type="entry name" value="CAT-like_dom_sf"/>
</dbReference>
<dbReference type="AlphaFoldDB" id="A0A9X4M265"/>
<dbReference type="GO" id="GO:0006071">
    <property type="term" value="P:glycerol metabolic process"/>
    <property type="evidence" value="ECO:0007669"/>
    <property type="project" value="UniProtKB-KW"/>
</dbReference>
<comment type="pathway">
    <text evidence="2">Lipid metabolism.</text>
</comment>
<gene>
    <name evidence="14" type="ORF">NVS88_18070</name>
</gene>
<evidence type="ECO:0000256" key="2">
    <source>
        <dbReference type="ARBA" id="ARBA00005189"/>
    </source>
</evidence>
<dbReference type="GO" id="GO:0019432">
    <property type="term" value="P:triglyceride biosynthetic process"/>
    <property type="evidence" value="ECO:0007669"/>
    <property type="project" value="TreeGrafter"/>
</dbReference>
<dbReference type="SUPFAM" id="SSF52777">
    <property type="entry name" value="CoA-dependent acyltransferases"/>
    <property type="match status" value="1"/>
</dbReference>
<keyword evidence="15" id="KW-1185">Reference proteome</keyword>
<dbReference type="GO" id="GO:0005886">
    <property type="term" value="C:plasma membrane"/>
    <property type="evidence" value="ECO:0007669"/>
    <property type="project" value="TreeGrafter"/>
</dbReference>
<sequence>MLFPMSPRDSMFLLAEAAHRPMHVGGLAVFDPPGDADPDEAMALFAAAVERDRVAPVFGKRARRSVTTLGQWGWDHGVQADLDYHVHRSAVPSPGGTDELMGLVSWLHSSPLDLGRPPWELHLIEGLAGGRWAVYFKIHHALADGVGAMGLLRGALSTDPDLRGMPAPWEPALDQRPDTSAEMVAGRSGQGADLPGLPGAVFGAVRDAGIEAAGMVAAVAGTVDRALHGRGGTLSFSSPASVFNVPVRSGRGFAARSWPVERLRLVAKHADATINDVVMAMCSGALRRYLDALGALPERSLVAMVPVCLRSDRTDPDTGNKIGSLVCELATHVDDAAQRLASVRTRMREGKAALSARSGPQVLAMSALGAAPLALGMLAGGTRKLLRAPNVMISNVPGPSEPLYWNGYRLETLYPLSIPVDGQALNITCTGDQITFGLTGCRSAVPNIHTLPGHLDEELGTLELAVGL</sequence>
<evidence type="ECO:0000256" key="4">
    <source>
        <dbReference type="ARBA" id="ARBA00013244"/>
    </source>
</evidence>
<dbReference type="GO" id="GO:0071731">
    <property type="term" value="P:response to nitric oxide"/>
    <property type="evidence" value="ECO:0007669"/>
    <property type="project" value="TreeGrafter"/>
</dbReference>
<dbReference type="EC" id="2.3.1.20" evidence="4 11"/>
<dbReference type="Pfam" id="PF03007">
    <property type="entry name" value="WS_DGAT_cat"/>
    <property type="match status" value="1"/>
</dbReference>
<keyword evidence="9 11" id="KW-0012">Acyltransferase</keyword>
<dbReference type="GO" id="GO:0051701">
    <property type="term" value="P:biological process involved in interaction with host"/>
    <property type="evidence" value="ECO:0007669"/>
    <property type="project" value="TreeGrafter"/>
</dbReference>
<feature type="domain" description="O-acyltransferase WSD1-like N-terminal" evidence="12">
    <location>
        <begin position="5"/>
        <end position="278"/>
    </location>
</feature>
<keyword evidence="7 11" id="KW-0319">Glycerol metabolism</keyword>
<keyword evidence="5 11" id="KW-0444">Lipid biosynthesis</keyword>
<comment type="pathway">
    <text evidence="1 11">Glycerolipid metabolism; triacylglycerol biosynthesis.</text>
</comment>
<evidence type="ECO:0000259" key="13">
    <source>
        <dbReference type="Pfam" id="PF06974"/>
    </source>
</evidence>
<proteinExistence type="inferred from homology"/>
<dbReference type="GO" id="GO:0004144">
    <property type="term" value="F:diacylglycerol O-acyltransferase activity"/>
    <property type="evidence" value="ECO:0007669"/>
    <property type="project" value="UniProtKB-EC"/>
</dbReference>
<evidence type="ECO:0000256" key="3">
    <source>
        <dbReference type="ARBA" id="ARBA00009587"/>
    </source>
</evidence>
<dbReference type="InterPro" id="IPR045034">
    <property type="entry name" value="O-acyltransferase_WSD1-like"/>
</dbReference>
<evidence type="ECO:0000256" key="8">
    <source>
        <dbReference type="ARBA" id="ARBA00023098"/>
    </source>
</evidence>
<dbReference type="Proteomes" id="UP001152755">
    <property type="component" value="Unassembled WGS sequence"/>
</dbReference>
<comment type="catalytic activity">
    <reaction evidence="10 11">
        <text>an acyl-CoA + a 1,2-diacyl-sn-glycerol = a triacyl-sn-glycerol + CoA</text>
        <dbReference type="Rhea" id="RHEA:10868"/>
        <dbReference type="ChEBI" id="CHEBI:17815"/>
        <dbReference type="ChEBI" id="CHEBI:57287"/>
        <dbReference type="ChEBI" id="CHEBI:58342"/>
        <dbReference type="ChEBI" id="CHEBI:64615"/>
        <dbReference type="EC" id="2.3.1.20"/>
    </reaction>
</comment>
<evidence type="ECO:0000256" key="1">
    <source>
        <dbReference type="ARBA" id="ARBA00004771"/>
    </source>
</evidence>
<dbReference type="PANTHER" id="PTHR31650:SF1">
    <property type="entry name" value="WAX ESTER SYNTHASE_DIACYLGLYCEROL ACYLTRANSFERASE 4-RELATED"/>
    <property type="match status" value="1"/>
</dbReference>
<name>A0A9X4M265_9ACTN</name>
<evidence type="ECO:0000256" key="5">
    <source>
        <dbReference type="ARBA" id="ARBA00022516"/>
    </source>
</evidence>
<feature type="domain" description="O-acyltransferase WSD1 C-terminal" evidence="13">
    <location>
        <begin position="319"/>
        <end position="462"/>
    </location>
</feature>
<keyword evidence="8 11" id="KW-0443">Lipid metabolism</keyword>
<evidence type="ECO:0000256" key="11">
    <source>
        <dbReference type="RuleBase" id="RU361241"/>
    </source>
</evidence>
<evidence type="ECO:0000313" key="15">
    <source>
        <dbReference type="Proteomes" id="UP001152755"/>
    </source>
</evidence>
<comment type="caution">
    <text evidence="14">The sequence shown here is derived from an EMBL/GenBank/DDBJ whole genome shotgun (WGS) entry which is preliminary data.</text>
</comment>
<dbReference type="RefSeq" id="WP_332520535.1">
    <property type="nucleotide sequence ID" value="NZ_JANRHA010000013.1"/>
</dbReference>
<dbReference type="InterPro" id="IPR004255">
    <property type="entry name" value="O-acyltransferase_WSD1_N"/>
</dbReference>
<evidence type="ECO:0000256" key="6">
    <source>
        <dbReference type="ARBA" id="ARBA00022679"/>
    </source>
</evidence>
<dbReference type="NCBIfam" id="TIGR02946">
    <property type="entry name" value="acyl_WS_DGAT"/>
    <property type="match status" value="1"/>
</dbReference>
<accession>A0A9X4M265</accession>
<dbReference type="PANTHER" id="PTHR31650">
    <property type="entry name" value="O-ACYLTRANSFERASE (WSD1-LIKE) FAMILY PROTEIN"/>
    <property type="match status" value="1"/>
</dbReference>
<reference evidence="14" key="1">
    <citation type="submission" date="2022-08" db="EMBL/GenBank/DDBJ databases">
        <title>Genome analysis of Corynebacteriales strain.</title>
        <authorList>
            <person name="Lee S.D."/>
        </authorList>
    </citation>
    <scope>NUCLEOTIDE SEQUENCE</scope>
    <source>
        <strain evidence="14">D3-21</strain>
    </source>
</reference>
<dbReference type="InterPro" id="IPR014292">
    <property type="entry name" value="Acyl_transf_WS/DGAT"/>
</dbReference>
<evidence type="ECO:0000313" key="14">
    <source>
        <dbReference type="EMBL" id="MDG3016464.1"/>
    </source>
</evidence>
<evidence type="ECO:0000256" key="10">
    <source>
        <dbReference type="ARBA" id="ARBA00048109"/>
    </source>
</evidence>
<evidence type="ECO:0000256" key="9">
    <source>
        <dbReference type="ARBA" id="ARBA00023315"/>
    </source>
</evidence>
<dbReference type="InterPro" id="IPR009721">
    <property type="entry name" value="O-acyltransferase_WSD1_C"/>
</dbReference>